<accession>A0A916J3W8</accession>
<dbReference type="AlphaFoldDB" id="A0A916J3W8"/>
<dbReference type="Proteomes" id="UP000742786">
    <property type="component" value="Unassembled WGS sequence"/>
</dbReference>
<sequence>MPQRRLLLLEANRLSAWHWQGGHLHAEQNFASDSTGHEAFAKYLAAHGNSIFSIMADVPEEGFQIEDIPFVSGKDRNALTQRRLAQYYYGTPFALATSLGRQKSGRRDEKMLFTALTQPRHLEPWLAALRAAERRLAGIYSASLALTALLHHLKLPGPRLVLWLTRSGIRQTFINDGKLYFSRLTTLAADTPEEVAVACAVEAGKIYQYLAGQRLIDRSATLQALILAHPDQFSILRAHCRPSAELAFEYIDLLSEARKAGLKTPPRDSHCELLLLHQLVLRPPGQQFAHPAELHFFRLWQLRSGLVAAAAIIFLICLLYAAKQYWDVNTLQENTLQMAEQTQVDENKYQAVMKSLPLLPISTENMRALVTRFEELDKRSPLMETMCIPLSRALDAMPGIELQRISWQLSAKLPPSTEQVSGVLKQPPLNVSGSYYAIAEINVHLPVALANDHRALLQLVNQFVTELGKEKSLGVQITQLPFDAESGKTIKSSDEPTLGHAEAPKFSFRLVQGF</sequence>
<keyword evidence="1" id="KW-1133">Transmembrane helix</keyword>
<dbReference type="RefSeq" id="WP_220636109.1">
    <property type="nucleotide sequence ID" value="NZ_CAJQUM010000001.1"/>
</dbReference>
<dbReference type="EMBL" id="CAJQUM010000001">
    <property type="protein sequence ID" value="CAG4884239.1"/>
    <property type="molecule type" value="Genomic_DNA"/>
</dbReference>
<evidence type="ECO:0000313" key="3">
    <source>
        <dbReference type="Proteomes" id="UP000742786"/>
    </source>
</evidence>
<keyword evidence="1" id="KW-0812">Transmembrane</keyword>
<comment type="caution">
    <text evidence="2">The sequence shown here is derived from an EMBL/GenBank/DDBJ whole genome shotgun (WGS) entry which is preliminary data.</text>
</comment>
<keyword evidence="3" id="KW-1185">Reference proteome</keyword>
<evidence type="ECO:0000313" key="2">
    <source>
        <dbReference type="EMBL" id="CAG4884239.1"/>
    </source>
</evidence>
<proteinExistence type="predicted"/>
<feature type="transmembrane region" description="Helical" evidence="1">
    <location>
        <begin position="305"/>
        <end position="322"/>
    </location>
</feature>
<protein>
    <submittedName>
        <fullName evidence="2">Uncharacterized protein</fullName>
    </submittedName>
</protein>
<keyword evidence="1" id="KW-0472">Membrane</keyword>
<reference evidence="2" key="1">
    <citation type="submission" date="2021-04" db="EMBL/GenBank/DDBJ databases">
        <authorList>
            <person name="Hornung B."/>
        </authorList>
    </citation>
    <scope>NUCLEOTIDE SEQUENCE</scope>
    <source>
        <strain evidence="2">G5G6</strain>
    </source>
</reference>
<organism evidence="2 3">
    <name type="scientific">Georgfuchsia toluolica</name>
    <dbReference type="NCBI Taxonomy" id="424218"/>
    <lineage>
        <taxon>Bacteria</taxon>
        <taxon>Pseudomonadati</taxon>
        <taxon>Pseudomonadota</taxon>
        <taxon>Betaproteobacteria</taxon>
        <taxon>Nitrosomonadales</taxon>
        <taxon>Sterolibacteriaceae</taxon>
        <taxon>Georgfuchsia</taxon>
    </lineage>
</organism>
<name>A0A916J3W8_9PROT</name>
<evidence type="ECO:0000256" key="1">
    <source>
        <dbReference type="SAM" id="Phobius"/>
    </source>
</evidence>
<gene>
    <name evidence="2" type="ORF">GTOL_12122</name>
</gene>